<name>A0A9P0A927_BEMTA</name>
<proteinExistence type="predicted"/>
<dbReference type="Proteomes" id="UP001152759">
    <property type="component" value="Chromosome 3"/>
</dbReference>
<evidence type="ECO:0000313" key="4">
    <source>
        <dbReference type="Proteomes" id="UP001152759"/>
    </source>
</evidence>
<organism evidence="3 4">
    <name type="scientific">Bemisia tabaci</name>
    <name type="common">Sweetpotato whitefly</name>
    <name type="synonym">Aleurodes tabaci</name>
    <dbReference type="NCBI Taxonomy" id="7038"/>
    <lineage>
        <taxon>Eukaryota</taxon>
        <taxon>Metazoa</taxon>
        <taxon>Ecdysozoa</taxon>
        <taxon>Arthropoda</taxon>
        <taxon>Hexapoda</taxon>
        <taxon>Insecta</taxon>
        <taxon>Pterygota</taxon>
        <taxon>Neoptera</taxon>
        <taxon>Paraneoptera</taxon>
        <taxon>Hemiptera</taxon>
        <taxon>Sternorrhyncha</taxon>
        <taxon>Aleyrodoidea</taxon>
        <taxon>Aleyrodidae</taxon>
        <taxon>Aleyrodinae</taxon>
        <taxon>Bemisia</taxon>
    </lineage>
</organism>
<dbReference type="InterPro" id="IPR040219">
    <property type="entry name" value="KIAA1143-like"/>
</dbReference>
<reference evidence="3" key="1">
    <citation type="submission" date="2021-12" db="EMBL/GenBank/DDBJ databases">
        <authorList>
            <person name="King R."/>
        </authorList>
    </citation>
    <scope>NUCLEOTIDE SEQUENCE</scope>
</reference>
<accession>A0A9P0A927</accession>
<feature type="compositionally biased region" description="Acidic residues" evidence="1">
    <location>
        <begin position="47"/>
        <end position="56"/>
    </location>
</feature>
<evidence type="ECO:0000313" key="3">
    <source>
        <dbReference type="EMBL" id="CAH0386637.1"/>
    </source>
</evidence>
<dbReference type="Pfam" id="PF15377">
    <property type="entry name" value="DUF4604"/>
    <property type="match status" value="1"/>
</dbReference>
<evidence type="ECO:0000256" key="1">
    <source>
        <dbReference type="SAM" id="MobiDB-lite"/>
    </source>
</evidence>
<feature type="region of interest" description="Disordered" evidence="1">
    <location>
        <begin position="28"/>
        <end position="56"/>
    </location>
</feature>
<sequence>MSKRKQVAYIKPREPSFLAKLKAEIGYRDEGPTVDTKRERLPHDNADDIEDREEDQPTVVVLKPGDLTAEEASAAAAQKKKGGGATCLRPTMHTYGNFFANVASPRLPETPEKYPHFDDVTWLGVTHISTGYSTRNTDESKIEETKGVTTAVDDVKNPSFERAKARLILTVESSGLDGSYYL</sequence>
<evidence type="ECO:0000259" key="2">
    <source>
        <dbReference type="Pfam" id="PF15377"/>
    </source>
</evidence>
<protein>
    <recommendedName>
        <fullName evidence="2">DUF4604 domain-containing protein</fullName>
    </recommendedName>
</protein>
<feature type="compositionally biased region" description="Basic and acidic residues" evidence="1">
    <location>
        <begin position="28"/>
        <end position="46"/>
    </location>
</feature>
<feature type="domain" description="DUF4604" evidence="2">
    <location>
        <begin position="5"/>
        <end position="80"/>
    </location>
</feature>
<dbReference type="PANTHER" id="PTHR31195:SF2">
    <property type="entry name" value="GEO02494P1"/>
    <property type="match status" value="1"/>
</dbReference>
<dbReference type="EMBL" id="OU963864">
    <property type="protein sequence ID" value="CAH0386637.1"/>
    <property type="molecule type" value="Genomic_DNA"/>
</dbReference>
<dbReference type="InterPro" id="IPR027911">
    <property type="entry name" value="DUF4604"/>
</dbReference>
<gene>
    <name evidence="3" type="ORF">BEMITA_LOCUS5726</name>
</gene>
<dbReference type="PANTHER" id="PTHR31195">
    <property type="entry name" value="GEO02494P1"/>
    <property type="match status" value="1"/>
</dbReference>
<keyword evidence="4" id="KW-1185">Reference proteome</keyword>
<dbReference type="AlphaFoldDB" id="A0A9P0A927"/>